<dbReference type="RefSeq" id="WP_256618262.1">
    <property type="nucleotide sequence ID" value="NZ_JANIBC010000002.1"/>
</dbReference>
<dbReference type="GO" id="GO:0015035">
    <property type="term" value="F:protein-disulfide reductase activity"/>
    <property type="evidence" value="ECO:0007669"/>
    <property type="project" value="InterPro"/>
</dbReference>
<evidence type="ECO:0000313" key="2">
    <source>
        <dbReference type="Proteomes" id="UP001142610"/>
    </source>
</evidence>
<dbReference type="PANTHER" id="PTHR34290">
    <property type="entry name" value="SI:CH73-390P7.2"/>
    <property type="match status" value="1"/>
</dbReference>
<dbReference type="PANTHER" id="PTHR34290:SF2">
    <property type="entry name" value="OS04G0668800 PROTEIN"/>
    <property type="match status" value="1"/>
</dbReference>
<accession>A0A9X2L7E0</accession>
<organism evidence="1 2">
    <name type="scientific">Parvularcula maris</name>
    <dbReference type="NCBI Taxonomy" id="2965077"/>
    <lineage>
        <taxon>Bacteria</taxon>
        <taxon>Pseudomonadati</taxon>
        <taxon>Pseudomonadota</taxon>
        <taxon>Alphaproteobacteria</taxon>
        <taxon>Parvularculales</taxon>
        <taxon>Parvularculaceae</taxon>
        <taxon>Parvularcula</taxon>
    </lineage>
</organism>
<dbReference type="Pfam" id="PF04134">
    <property type="entry name" value="DCC1-like"/>
    <property type="match status" value="1"/>
</dbReference>
<protein>
    <submittedName>
        <fullName evidence="1">DUF393 domain-containing protein</fullName>
    </submittedName>
</protein>
<name>A0A9X2L7E0_9PROT</name>
<dbReference type="AlphaFoldDB" id="A0A9X2L7E0"/>
<sequence>MDKLEVFYDGACPLCRREIALMQRMDRQDRLAFTDVSPPDAAESCPIDQRQLLARFHIRTPERELVSGTRAFTAAYAQLTGIGAIARLGEFGPTRLALDGLYTCSSKSAPACNG</sequence>
<proteinExistence type="predicted"/>
<gene>
    <name evidence="1" type="ORF">NOG11_03515</name>
</gene>
<keyword evidence="2" id="KW-1185">Reference proteome</keyword>
<dbReference type="InterPro" id="IPR007263">
    <property type="entry name" value="DCC1-like"/>
</dbReference>
<dbReference type="Proteomes" id="UP001142610">
    <property type="component" value="Unassembled WGS sequence"/>
</dbReference>
<dbReference type="EMBL" id="JANIBC010000002">
    <property type="protein sequence ID" value="MCQ8184446.1"/>
    <property type="molecule type" value="Genomic_DNA"/>
</dbReference>
<reference evidence="1" key="1">
    <citation type="submission" date="2022-07" db="EMBL/GenBank/DDBJ databases">
        <title>Parvularcula maris sp. nov., an algicidal bacterium isolated from seawater.</title>
        <authorList>
            <person name="Li F."/>
        </authorList>
    </citation>
    <scope>NUCLEOTIDE SEQUENCE</scope>
    <source>
        <strain evidence="1">BGMRC 0090</strain>
    </source>
</reference>
<comment type="caution">
    <text evidence="1">The sequence shown here is derived from an EMBL/GenBank/DDBJ whole genome shotgun (WGS) entry which is preliminary data.</text>
</comment>
<dbReference type="InterPro" id="IPR044691">
    <property type="entry name" value="DCC1_Trx"/>
</dbReference>
<evidence type="ECO:0000313" key="1">
    <source>
        <dbReference type="EMBL" id="MCQ8184446.1"/>
    </source>
</evidence>